<keyword evidence="1" id="KW-1133">Transmembrane helix</keyword>
<comment type="caution">
    <text evidence="2">The sequence shown here is derived from an EMBL/GenBank/DDBJ whole genome shotgun (WGS) entry which is preliminary data.</text>
</comment>
<feature type="transmembrane region" description="Helical" evidence="1">
    <location>
        <begin position="57"/>
        <end position="75"/>
    </location>
</feature>
<evidence type="ECO:0000256" key="1">
    <source>
        <dbReference type="SAM" id="Phobius"/>
    </source>
</evidence>
<reference evidence="2 3" key="1">
    <citation type="submission" date="2016-07" db="EMBL/GenBank/DDBJ databases">
        <title>Pervasive Adenine N6-methylation of Active Genes in Fungi.</title>
        <authorList>
            <consortium name="DOE Joint Genome Institute"/>
            <person name="Mondo S.J."/>
            <person name="Dannebaum R.O."/>
            <person name="Kuo R.C."/>
            <person name="Labutti K."/>
            <person name="Haridas S."/>
            <person name="Kuo A."/>
            <person name="Salamov A."/>
            <person name="Ahrendt S.R."/>
            <person name="Lipzen A."/>
            <person name="Sullivan W."/>
            <person name="Andreopoulos W.B."/>
            <person name="Clum A."/>
            <person name="Lindquist E."/>
            <person name="Daum C."/>
            <person name="Ramamoorthy G.K."/>
            <person name="Gryganskyi A."/>
            <person name="Culley D."/>
            <person name="Magnuson J.K."/>
            <person name="James T.Y."/>
            <person name="O'Malley M.A."/>
            <person name="Stajich J.E."/>
            <person name="Spatafora J.W."/>
            <person name="Visel A."/>
            <person name="Grigoriev I.V."/>
        </authorList>
    </citation>
    <scope>NUCLEOTIDE SEQUENCE [LARGE SCALE GENOMIC DNA]</scope>
    <source>
        <strain evidence="2 3">NRRL 2496</strain>
    </source>
</reference>
<feature type="transmembrane region" description="Helical" evidence="1">
    <location>
        <begin position="35"/>
        <end position="52"/>
    </location>
</feature>
<evidence type="ECO:0000313" key="3">
    <source>
        <dbReference type="Proteomes" id="UP000242180"/>
    </source>
</evidence>
<proteinExistence type="predicted"/>
<dbReference type="InParanoid" id="A0A1X2H999"/>
<dbReference type="EMBL" id="MCGN01000006">
    <property type="protein sequence ID" value="ORY95235.1"/>
    <property type="molecule type" value="Genomic_DNA"/>
</dbReference>
<protein>
    <submittedName>
        <fullName evidence="2">Uncharacterized protein</fullName>
    </submittedName>
</protein>
<keyword evidence="1" id="KW-0472">Membrane</keyword>
<sequence>MISALWLREIRLSIVYSCVCPPLHFIASILYQTELAYIILLLAPIISHFRFLSRKYYIILVLIPFFPYSVVQASIKLPAVGRLGAAVSLVIILHG</sequence>
<keyword evidence="3" id="KW-1185">Reference proteome</keyword>
<feature type="transmembrane region" description="Helical" evidence="1">
    <location>
        <begin position="12"/>
        <end position="29"/>
    </location>
</feature>
<name>A0A1X2H999_SYNRA</name>
<organism evidence="2 3">
    <name type="scientific">Syncephalastrum racemosum</name>
    <name type="common">Filamentous fungus</name>
    <dbReference type="NCBI Taxonomy" id="13706"/>
    <lineage>
        <taxon>Eukaryota</taxon>
        <taxon>Fungi</taxon>
        <taxon>Fungi incertae sedis</taxon>
        <taxon>Mucoromycota</taxon>
        <taxon>Mucoromycotina</taxon>
        <taxon>Mucoromycetes</taxon>
        <taxon>Mucorales</taxon>
        <taxon>Syncephalastraceae</taxon>
        <taxon>Syncephalastrum</taxon>
    </lineage>
</organism>
<accession>A0A1X2H999</accession>
<dbReference type="Proteomes" id="UP000242180">
    <property type="component" value="Unassembled WGS sequence"/>
</dbReference>
<gene>
    <name evidence="2" type="ORF">BCR43DRAFT_295995</name>
</gene>
<evidence type="ECO:0000313" key="2">
    <source>
        <dbReference type="EMBL" id="ORY95235.1"/>
    </source>
</evidence>
<keyword evidence="1" id="KW-0812">Transmembrane</keyword>
<dbReference type="AlphaFoldDB" id="A0A1X2H999"/>